<comment type="caution">
    <text evidence="2">The sequence shown here is derived from an EMBL/GenBank/DDBJ whole genome shotgun (WGS) entry which is preliminary data.</text>
</comment>
<dbReference type="EMBL" id="JPMI01000014">
    <property type="protein sequence ID" value="KFA94416.1"/>
    <property type="molecule type" value="Genomic_DNA"/>
</dbReference>
<feature type="chain" id="PRO_5001781861" description="DUF2125 domain-containing protein" evidence="1">
    <location>
        <begin position="19"/>
        <end position="469"/>
    </location>
</feature>
<protein>
    <recommendedName>
        <fullName evidence="4">DUF2125 domain-containing protein</fullName>
    </recommendedName>
</protein>
<dbReference type="Proteomes" id="UP000028547">
    <property type="component" value="Unassembled WGS sequence"/>
</dbReference>
<feature type="signal peptide" evidence="1">
    <location>
        <begin position="1"/>
        <end position="18"/>
    </location>
</feature>
<evidence type="ECO:0000313" key="3">
    <source>
        <dbReference type="Proteomes" id="UP000028547"/>
    </source>
</evidence>
<organism evidence="2 3">
    <name type="scientific">Archangium violaceum Cb vi76</name>
    <dbReference type="NCBI Taxonomy" id="1406225"/>
    <lineage>
        <taxon>Bacteria</taxon>
        <taxon>Pseudomonadati</taxon>
        <taxon>Myxococcota</taxon>
        <taxon>Myxococcia</taxon>
        <taxon>Myxococcales</taxon>
        <taxon>Cystobacterineae</taxon>
        <taxon>Archangiaceae</taxon>
        <taxon>Archangium</taxon>
    </lineage>
</organism>
<dbReference type="AlphaFoldDB" id="A0A084T131"/>
<name>A0A084T131_9BACT</name>
<gene>
    <name evidence="2" type="ORF">Q664_03060</name>
</gene>
<keyword evidence="1" id="KW-0732">Signal</keyword>
<accession>A0A084T131</accession>
<sequence>MLSLVLAASLAAAPAPRAANSSGTIVHIPRLDAIQGVTAFLDRAGQHAALLRPIVWYAELHPWLSLDPSQPEALAGVGIDPSGPMTVSLRANGRISCTRLKDPKLFQEKAAGVLVSGSGKTEVKPTTSGGVTTVSIPRESGGHAGYALKGQEACAFATTGGGYADDGQGAAMVKEASRLVGKAPKPDARLGQLPGSVYVLLPGRGMVVGMEGSATGLRLEGTATQLPLPPFQTTGTSPYGMMKPEGMLFSRAKVAPAGVGQAVGSVRALVQRACPACPPAGVSSVAQAVSERLTGNVLVVVDSVRSRPNLRTPEGRFFAPRQAVAAEVTDAAAMKAALAPVAKFPGAKALEDGYALDVKGGTLFVRLKGKQLVMGNDEAVVQSLLGAVPRTGAKLPHAVDFTVDPKRLASGLNQVSLMDVVSDQQLAGLFTVGLELGPLLARSERISGWLDSTGGAHRFSTLWTLPAAP</sequence>
<proteinExistence type="predicted"/>
<evidence type="ECO:0008006" key="4">
    <source>
        <dbReference type="Google" id="ProtNLM"/>
    </source>
</evidence>
<reference evidence="2 3" key="1">
    <citation type="submission" date="2014-07" db="EMBL/GenBank/DDBJ databases">
        <title>Draft Genome Sequence of Gephyronic Acid Producer, Cystobacter violaceus Strain Cb vi76.</title>
        <authorList>
            <person name="Stevens D.C."/>
            <person name="Young J."/>
            <person name="Carmichael R."/>
            <person name="Tan J."/>
            <person name="Taylor R.E."/>
        </authorList>
    </citation>
    <scope>NUCLEOTIDE SEQUENCE [LARGE SCALE GENOMIC DNA]</scope>
    <source>
        <strain evidence="2 3">Cb vi76</strain>
    </source>
</reference>
<evidence type="ECO:0000256" key="1">
    <source>
        <dbReference type="SAM" id="SignalP"/>
    </source>
</evidence>
<evidence type="ECO:0000313" key="2">
    <source>
        <dbReference type="EMBL" id="KFA94416.1"/>
    </source>
</evidence>
<dbReference type="RefSeq" id="WP_043389689.1">
    <property type="nucleotide sequence ID" value="NZ_JPMI01000014.1"/>
</dbReference>